<sequence>MLIIIAGIFLYKIIFPSKNKDHFLDEIRDKDIKSIVNKSTLIMIITIYHSWCIAIKIV</sequence>
<accession>A0ABP2IQW9</accession>
<dbReference type="Proteomes" id="UP000002969">
    <property type="component" value="Unassembled WGS sequence"/>
</dbReference>
<evidence type="ECO:0000313" key="2">
    <source>
        <dbReference type="Proteomes" id="UP000002969"/>
    </source>
</evidence>
<proteinExistence type="predicted"/>
<protein>
    <submittedName>
        <fullName evidence="1">Uncharacterized protein</fullName>
    </submittedName>
</protein>
<reference evidence="1" key="1">
    <citation type="submission" date="2010-06" db="EMBL/GenBank/DDBJ databases">
        <authorList>
            <person name="Muzny D."/>
            <person name="Qin X."/>
            <person name="Buhay C."/>
            <person name="Dugan-Rocha S."/>
            <person name="Ding Y."/>
            <person name="Chen G."/>
            <person name="Hawes A."/>
            <person name="Holder M."/>
            <person name="Jhangiani S."/>
            <person name="Johnson A."/>
            <person name="Khan Z."/>
            <person name="Li Z."/>
            <person name="Liu W."/>
            <person name="Liu X."/>
            <person name="Perez L."/>
            <person name="Shen H."/>
            <person name="Wang Q."/>
            <person name="Watt J."/>
            <person name="Xi L."/>
            <person name="Xin Y."/>
            <person name="Zhou J."/>
            <person name="Deng J."/>
            <person name="Jiang H."/>
            <person name="Liu Y."/>
            <person name="Qu J."/>
            <person name="Song X.-Z."/>
            <person name="Zhang L."/>
            <person name="Villasana D."/>
            <person name="Johnson A."/>
            <person name="Liu J."/>
            <person name="Liyanage D."/>
            <person name="Lorensuhewa L."/>
            <person name="Robinson T."/>
            <person name="Song A."/>
            <person name="Song B.-B."/>
            <person name="Dinh H."/>
            <person name="Thornton R."/>
            <person name="Coyle M."/>
            <person name="Francisco L."/>
            <person name="Jackson L."/>
            <person name="Javaid M."/>
            <person name="Korchina V."/>
            <person name="Kovar C."/>
            <person name="Mata R."/>
            <person name="Mathew T."/>
            <person name="Ngo R."/>
            <person name="Nguyen L."/>
            <person name="Nguyen N."/>
            <person name="Okwuonu G."/>
            <person name="Ongeri F."/>
            <person name="Pham C."/>
            <person name="Simmons D."/>
            <person name="Wilczek-Boney K."/>
            <person name="Hale W."/>
            <person name="Jakkamsetti A."/>
            <person name="Pham P."/>
            <person name="Ruth R."/>
            <person name="San Lucas F."/>
            <person name="Warren J."/>
            <person name="Zhang J."/>
            <person name="Zhao Z."/>
            <person name="Zhou C."/>
            <person name="Zhu D."/>
            <person name="Lee S."/>
            <person name="Bess C."/>
            <person name="Blankenburg K."/>
            <person name="Forbes L."/>
            <person name="Fu Q."/>
            <person name="Gubbala S."/>
            <person name="Hirani K."/>
            <person name="Jayaseelan J.C."/>
            <person name="Lara F."/>
            <person name="Munidasa M."/>
            <person name="Palculict T."/>
            <person name="Patil S."/>
            <person name="Pu L.-L."/>
            <person name="Saada N."/>
            <person name="Tang L."/>
            <person name="Weissenberger G."/>
            <person name="Zhu Y."/>
            <person name="Hemphill L."/>
            <person name="Shang Y."/>
            <person name="Youmans B."/>
            <person name="Ayvaz T."/>
            <person name="Ross M."/>
            <person name="Santibanez J."/>
            <person name="Aqrawi P."/>
            <person name="Gross S."/>
            <person name="Joshi V."/>
            <person name="Fowler G."/>
            <person name="Nazareth L."/>
            <person name="Reid J."/>
            <person name="Worley K."/>
            <person name="Petrosino J."/>
            <person name="Highlander S."/>
            <person name="Gibbs R."/>
        </authorList>
    </citation>
    <scope>NUCLEOTIDE SEQUENCE [LARGE SCALE GENOMIC DNA]</scope>
    <source>
        <strain evidence="1">ATCC 35910</strain>
    </source>
</reference>
<gene>
    <name evidence="1" type="ORF">HMPREF0204_15258</name>
</gene>
<comment type="caution">
    <text evidence="1">The sequence shown here is derived from an EMBL/GenBank/DDBJ whole genome shotgun (WGS) entry which is preliminary data.</text>
</comment>
<name>A0ABP2IQW9_CHRGE</name>
<organism evidence="1 2">
    <name type="scientific">Chryseobacterium gleum ATCC 35910</name>
    <dbReference type="NCBI Taxonomy" id="525257"/>
    <lineage>
        <taxon>Bacteria</taxon>
        <taxon>Pseudomonadati</taxon>
        <taxon>Bacteroidota</taxon>
        <taxon>Flavobacteriia</taxon>
        <taxon>Flavobacteriales</taxon>
        <taxon>Weeksellaceae</taxon>
        <taxon>Chryseobacterium group</taxon>
        <taxon>Chryseobacterium</taxon>
    </lineage>
</organism>
<evidence type="ECO:0000313" key="1">
    <source>
        <dbReference type="EMBL" id="EFK36189.1"/>
    </source>
</evidence>
<keyword evidence="2" id="KW-1185">Reference proteome</keyword>
<dbReference type="EMBL" id="ACKQ02000007">
    <property type="protein sequence ID" value="EFK36189.1"/>
    <property type="molecule type" value="Genomic_DNA"/>
</dbReference>